<reference evidence="2 3" key="1">
    <citation type="journal article" date="2015" name="Int. J. Syst. Evol. Microbiol.">
        <title>Micromonospora costi sp. nov., isolated from a leaf of Costus speciosus.</title>
        <authorList>
            <person name="Thawai C."/>
        </authorList>
    </citation>
    <scope>NUCLEOTIDE SEQUENCE [LARGE SCALE GENOMIC DNA]</scope>
    <source>
        <strain evidence="2 3">CS1-12</strain>
    </source>
</reference>
<sequence>MAEPRISAFTSDRARTTFLAAYARAMDRLWPVERTSLDVPTAFGTTRVYRSGPADGVPVVLLPGAGGNALTWYRYVTRLGRTHPVIAVDPVGEPGASDQSAPIGDGRDLARWLDEVLDALDVGRAHVVGCSYGGWVGLQHALHAPGRTATITLLDPAGLGRISGRFLLWVLAGGLAALTPAPARRRLARWLHNATLLDGELMRLAGATMRFRRRLPAPPPLSDDDWRGIAPPVLVLLGERSQMYDAGVVAARLRDLLPAAHVEVVPGASHDLQVHSPDLVVERTIGFIGQAEALA</sequence>
<dbReference type="AlphaFoldDB" id="A0A3A9ZXC9"/>
<dbReference type="GO" id="GO:0016787">
    <property type="term" value="F:hydrolase activity"/>
    <property type="evidence" value="ECO:0007669"/>
    <property type="project" value="UniProtKB-KW"/>
</dbReference>
<dbReference type="EMBL" id="RBAN01000004">
    <property type="protein sequence ID" value="RKN52820.1"/>
    <property type="molecule type" value="Genomic_DNA"/>
</dbReference>
<keyword evidence="3" id="KW-1185">Reference proteome</keyword>
<evidence type="ECO:0000259" key="1">
    <source>
        <dbReference type="Pfam" id="PF12697"/>
    </source>
</evidence>
<dbReference type="InterPro" id="IPR050266">
    <property type="entry name" value="AB_hydrolase_sf"/>
</dbReference>
<dbReference type="PANTHER" id="PTHR43798">
    <property type="entry name" value="MONOACYLGLYCEROL LIPASE"/>
    <property type="match status" value="1"/>
</dbReference>
<dbReference type="RefSeq" id="WP_120781727.1">
    <property type="nucleotide sequence ID" value="NZ_JBHLUP010000002.1"/>
</dbReference>
<organism evidence="2 3">
    <name type="scientific">Micromonospora costi</name>
    <dbReference type="NCBI Taxonomy" id="1530042"/>
    <lineage>
        <taxon>Bacteria</taxon>
        <taxon>Bacillati</taxon>
        <taxon>Actinomycetota</taxon>
        <taxon>Actinomycetes</taxon>
        <taxon>Micromonosporales</taxon>
        <taxon>Micromonosporaceae</taxon>
        <taxon>Micromonospora</taxon>
    </lineage>
</organism>
<dbReference type="Pfam" id="PF12697">
    <property type="entry name" value="Abhydrolase_6"/>
    <property type="match status" value="1"/>
</dbReference>
<comment type="caution">
    <text evidence="2">The sequence shown here is derived from an EMBL/GenBank/DDBJ whole genome shotgun (WGS) entry which is preliminary data.</text>
</comment>
<gene>
    <name evidence="2" type="ORF">D7193_23630</name>
</gene>
<dbReference type="OrthoDB" id="5513277at2"/>
<evidence type="ECO:0000313" key="2">
    <source>
        <dbReference type="EMBL" id="RKN52820.1"/>
    </source>
</evidence>
<proteinExistence type="predicted"/>
<accession>A0A3A9ZXC9</accession>
<name>A0A3A9ZXC9_9ACTN</name>
<feature type="domain" description="AB hydrolase-1" evidence="1">
    <location>
        <begin position="59"/>
        <end position="282"/>
    </location>
</feature>
<dbReference type="GO" id="GO:0016020">
    <property type="term" value="C:membrane"/>
    <property type="evidence" value="ECO:0007669"/>
    <property type="project" value="TreeGrafter"/>
</dbReference>
<dbReference type="SUPFAM" id="SSF53474">
    <property type="entry name" value="alpha/beta-Hydrolases"/>
    <property type="match status" value="1"/>
</dbReference>
<dbReference type="InterPro" id="IPR029058">
    <property type="entry name" value="AB_hydrolase_fold"/>
</dbReference>
<dbReference type="InterPro" id="IPR000073">
    <property type="entry name" value="AB_hydrolase_1"/>
</dbReference>
<dbReference type="PANTHER" id="PTHR43798:SF33">
    <property type="entry name" value="HYDROLASE, PUTATIVE (AFU_ORTHOLOGUE AFUA_2G14860)-RELATED"/>
    <property type="match status" value="1"/>
</dbReference>
<evidence type="ECO:0000313" key="3">
    <source>
        <dbReference type="Proteomes" id="UP000279968"/>
    </source>
</evidence>
<protein>
    <submittedName>
        <fullName evidence="2">Alpha/beta fold hydrolase</fullName>
    </submittedName>
</protein>
<dbReference type="Gene3D" id="3.40.50.1820">
    <property type="entry name" value="alpha/beta hydrolase"/>
    <property type="match status" value="1"/>
</dbReference>
<dbReference type="Proteomes" id="UP000279968">
    <property type="component" value="Unassembled WGS sequence"/>
</dbReference>
<keyword evidence="2" id="KW-0378">Hydrolase</keyword>